<organism evidence="10 11">
    <name type="scientific">Protaetiibacter larvae</name>
    <dbReference type="NCBI Taxonomy" id="2592654"/>
    <lineage>
        <taxon>Bacteria</taxon>
        <taxon>Bacillati</taxon>
        <taxon>Actinomycetota</taxon>
        <taxon>Actinomycetes</taxon>
        <taxon>Micrococcales</taxon>
        <taxon>Microbacteriaceae</taxon>
        <taxon>Protaetiibacter</taxon>
    </lineage>
</organism>
<dbReference type="Proteomes" id="UP000322159">
    <property type="component" value="Chromosome"/>
</dbReference>
<dbReference type="InterPro" id="IPR000515">
    <property type="entry name" value="MetI-like"/>
</dbReference>
<keyword evidence="2 7" id="KW-0813">Transport</keyword>
<dbReference type="GO" id="GO:0005886">
    <property type="term" value="C:plasma membrane"/>
    <property type="evidence" value="ECO:0007669"/>
    <property type="project" value="UniProtKB-SubCell"/>
</dbReference>
<comment type="similarity">
    <text evidence="7">Belongs to the binding-protein-dependent transport system permease family.</text>
</comment>
<feature type="transmembrane region" description="Helical" evidence="7">
    <location>
        <begin position="190"/>
        <end position="209"/>
    </location>
</feature>
<keyword evidence="5 7" id="KW-1133">Transmembrane helix</keyword>
<evidence type="ECO:0000256" key="1">
    <source>
        <dbReference type="ARBA" id="ARBA00004651"/>
    </source>
</evidence>
<keyword evidence="6 7" id="KW-0472">Membrane</keyword>
<feature type="compositionally biased region" description="Low complexity" evidence="8">
    <location>
        <begin position="7"/>
        <end position="20"/>
    </location>
</feature>
<name>A0A5C1YB95_9MICO</name>
<evidence type="ECO:0000256" key="4">
    <source>
        <dbReference type="ARBA" id="ARBA00022692"/>
    </source>
</evidence>
<dbReference type="SUPFAM" id="SSF161098">
    <property type="entry name" value="MetI-like"/>
    <property type="match status" value="1"/>
</dbReference>
<reference evidence="10 11" key="1">
    <citation type="submission" date="2019-09" db="EMBL/GenBank/DDBJ databases">
        <title>Genome sequencing of strain KACC 19322.</title>
        <authorList>
            <person name="Heo J."/>
            <person name="Kim S.-J."/>
            <person name="Kim J.-S."/>
            <person name="Hong S.-B."/>
            <person name="Kwon S.-W."/>
        </authorList>
    </citation>
    <scope>NUCLEOTIDE SEQUENCE [LARGE SCALE GENOMIC DNA]</scope>
    <source>
        <strain evidence="10 11">KACC 19322</strain>
    </source>
</reference>
<dbReference type="GO" id="GO:0010438">
    <property type="term" value="P:cellular response to sulfur starvation"/>
    <property type="evidence" value="ECO:0007669"/>
    <property type="project" value="TreeGrafter"/>
</dbReference>
<evidence type="ECO:0000256" key="2">
    <source>
        <dbReference type="ARBA" id="ARBA00022448"/>
    </source>
</evidence>
<dbReference type="InterPro" id="IPR035906">
    <property type="entry name" value="MetI-like_sf"/>
</dbReference>
<feature type="domain" description="ABC transmembrane type-1" evidence="9">
    <location>
        <begin position="80"/>
        <end position="264"/>
    </location>
</feature>
<dbReference type="OrthoDB" id="9796361at2"/>
<dbReference type="KEGG" id="lyk:FLP23_08965"/>
<dbReference type="RefSeq" id="WP_149325544.1">
    <property type="nucleotide sequence ID" value="NZ_CP043504.1"/>
</dbReference>
<feature type="region of interest" description="Disordered" evidence="8">
    <location>
        <begin position="1"/>
        <end position="20"/>
    </location>
</feature>
<keyword evidence="3" id="KW-1003">Cell membrane</keyword>
<evidence type="ECO:0000256" key="3">
    <source>
        <dbReference type="ARBA" id="ARBA00022475"/>
    </source>
</evidence>
<sequence>MSASQTTGEAAPATGAASPARSRALRERGWWPVVGGALLPLAVLAAWWAVTEFTDVPAYRLPSPADVVRAAADLGASGQLSRDIAISTQRVLQGFTLGSLIGIVLGSLIGLSKTASVLLSPTIGALRAVPSLAWVPLLVLYVGIGEPPKIILITIGAAFPVLTTLSIALRHVDPQLVEVGRAYGLKPLGLLAAVQLPAVIPALVSGLRLALAQSWLFLVAAELLSSSMGLGFLLIDSGNNGRVDRIFLAIIVLAILGKATDALIGLLERWLNRRWG</sequence>
<dbReference type="PANTHER" id="PTHR30151:SF39">
    <property type="entry name" value="ABC TRANSPORTER PERMEASE PROTEIN"/>
    <property type="match status" value="1"/>
</dbReference>
<feature type="transmembrane region" description="Helical" evidence="7">
    <location>
        <begin position="215"/>
        <end position="235"/>
    </location>
</feature>
<evidence type="ECO:0000256" key="8">
    <source>
        <dbReference type="SAM" id="MobiDB-lite"/>
    </source>
</evidence>
<feature type="transmembrane region" description="Helical" evidence="7">
    <location>
        <begin position="124"/>
        <end position="144"/>
    </location>
</feature>
<dbReference type="PANTHER" id="PTHR30151">
    <property type="entry name" value="ALKANE SULFONATE ABC TRANSPORTER-RELATED, MEMBRANE SUBUNIT"/>
    <property type="match status" value="1"/>
</dbReference>
<accession>A0A5C1YB95</accession>
<evidence type="ECO:0000256" key="5">
    <source>
        <dbReference type="ARBA" id="ARBA00022989"/>
    </source>
</evidence>
<evidence type="ECO:0000313" key="11">
    <source>
        <dbReference type="Proteomes" id="UP000322159"/>
    </source>
</evidence>
<evidence type="ECO:0000259" key="9">
    <source>
        <dbReference type="PROSITE" id="PS50928"/>
    </source>
</evidence>
<evidence type="ECO:0000256" key="6">
    <source>
        <dbReference type="ARBA" id="ARBA00023136"/>
    </source>
</evidence>
<feature type="transmembrane region" description="Helical" evidence="7">
    <location>
        <begin position="30"/>
        <end position="50"/>
    </location>
</feature>
<evidence type="ECO:0000313" key="10">
    <source>
        <dbReference type="EMBL" id="QEO10127.1"/>
    </source>
</evidence>
<feature type="transmembrane region" description="Helical" evidence="7">
    <location>
        <begin position="91"/>
        <end position="112"/>
    </location>
</feature>
<dbReference type="CDD" id="cd06261">
    <property type="entry name" value="TM_PBP2"/>
    <property type="match status" value="1"/>
</dbReference>
<proteinExistence type="inferred from homology"/>
<keyword evidence="11" id="KW-1185">Reference proteome</keyword>
<dbReference type="Gene3D" id="1.10.3720.10">
    <property type="entry name" value="MetI-like"/>
    <property type="match status" value="1"/>
</dbReference>
<dbReference type="Pfam" id="PF00528">
    <property type="entry name" value="BPD_transp_1"/>
    <property type="match status" value="1"/>
</dbReference>
<dbReference type="EMBL" id="CP043504">
    <property type="protein sequence ID" value="QEO10127.1"/>
    <property type="molecule type" value="Genomic_DNA"/>
</dbReference>
<feature type="transmembrane region" description="Helical" evidence="7">
    <location>
        <begin position="150"/>
        <end position="169"/>
    </location>
</feature>
<dbReference type="GO" id="GO:0042918">
    <property type="term" value="P:alkanesulfonate transmembrane transport"/>
    <property type="evidence" value="ECO:0007669"/>
    <property type="project" value="UniProtKB-ARBA"/>
</dbReference>
<dbReference type="AlphaFoldDB" id="A0A5C1YB95"/>
<gene>
    <name evidence="10" type="ORF">FLP23_08965</name>
</gene>
<keyword evidence="4 7" id="KW-0812">Transmembrane</keyword>
<protein>
    <submittedName>
        <fullName evidence="10">ABC transporter permease</fullName>
    </submittedName>
</protein>
<dbReference type="PROSITE" id="PS50928">
    <property type="entry name" value="ABC_TM1"/>
    <property type="match status" value="1"/>
</dbReference>
<evidence type="ECO:0000256" key="7">
    <source>
        <dbReference type="RuleBase" id="RU363032"/>
    </source>
</evidence>
<feature type="transmembrane region" description="Helical" evidence="7">
    <location>
        <begin position="247"/>
        <end position="267"/>
    </location>
</feature>
<comment type="subcellular location">
    <subcellularLocation>
        <location evidence="1 7">Cell membrane</location>
        <topology evidence="1 7">Multi-pass membrane protein</topology>
    </subcellularLocation>
</comment>
<dbReference type="FunFam" id="1.10.3720.10:FF:000003">
    <property type="entry name" value="Aliphatic sulfonate ABC transporter permease"/>
    <property type="match status" value="1"/>
</dbReference>